<dbReference type="AlphaFoldDB" id="A0A6J7ALZ2"/>
<organism evidence="3">
    <name type="scientific">freshwater metagenome</name>
    <dbReference type="NCBI Taxonomy" id="449393"/>
    <lineage>
        <taxon>unclassified sequences</taxon>
        <taxon>metagenomes</taxon>
        <taxon>ecological metagenomes</taxon>
    </lineage>
</organism>
<dbReference type="InterPro" id="IPR043143">
    <property type="entry name" value="Mal/L-sulf/L-lact_DH-like_NADP"/>
</dbReference>
<dbReference type="Gene3D" id="1.10.1530.10">
    <property type="match status" value="1"/>
</dbReference>
<sequence>MPPVGDATRTYGQWWDSTEPRVRVAIADLERVGRAAYESVGASPDDASFLTATNLDKAIQGDHARGVGKIPGLIAAARAGKLDMAPTVAIVREHGATAIVDGGPKAFGRLVCKFGIDLAIDKAREFGVGFVGARGTAELLTPFIARAVDQGMVAMAMVQSVPTVAPLGGTVALLGNAPMAWGVPTADREPVICDMSFTQSSASPILTAADQGEPIAPGLLLDEHGNPTTNAADFPDWDLIRATGGTGVAVKGSLVPLGDSHKGFAMVFLVGLLSSMLTDTDPPWTLYHHLPERGRYGTTLLVIDPRRLDPSGNVYTKVDAFVDMITSAPRKEGVDEILYPGLRSQQLKRERRAEGAIAIPASQFAAMAELAASVSQPLEGTG</sequence>
<evidence type="ECO:0000256" key="2">
    <source>
        <dbReference type="ARBA" id="ARBA00023002"/>
    </source>
</evidence>
<accession>A0A6J7ALZ2</accession>
<name>A0A6J7ALZ2_9ZZZZ</name>
<dbReference type="InterPro" id="IPR043144">
    <property type="entry name" value="Mal/L-sulf/L-lact_DH-like_ah"/>
</dbReference>
<comment type="similarity">
    <text evidence="1">Belongs to the LDH2/MDH2 oxidoreductase family.</text>
</comment>
<evidence type="ECO:0000256" key="1">
    <source>
        <dbReference type="ARBA" id="ARBA00006056"/>
    </source>
</evidence>
<dbReference type="InterPro" id="IPR036111">
    <property type="entry name" value="Mal/L-sulfo/L-lacto_DH-like_sf"/>
</dbReference>
<protein>
    <submittedName>
        <fullName evidence="3">Unannotated protein</fullName>
    </submittedName>
</protein>
<reference evidence="3" key="1">
    <citation type="submission" date="2020-05" db="EMBL/GenBank/DDBJ databases">
        <authorList>
            <person name="Chiriac C."/>
            <person name="Salcher M."/>
            <person name="Ghai R."/>
            <person name="Kavagutti S V."/>
        </authorList>
    </citation>
    <scope>NUCLEOTIDE SEQUENCE</scope>
</reference>
<dbReference type="PANTHER" id="PTHR11091">
    <property type="entry name" value="OXIDOREDUCTASE-RELATED"/>
    <property type="match status" value="1"/>
</dbReference>
<proteinExistence type="inferred from homology"/>
<dbReference type="EMBL" id="CAFBMH010000073">
    <property type="protein sequence ID" value="CAB4916644.1"/>
    <property type="molecule type" value="Genomic_DNA"/>
</dbReference>
<evidence type="ECO:0000313" key="3">
    <source>
        <dbReference type="EMBL" id="CAB4833966.1"/>
    </source>
</evidence>
<dbReference type="Pfam" id="PF02615">
    <property type="entry name" value="Ldh_2"/>
    <property type="match status" value="1"/>
</dbReference>
<gene>
    <name evidence="3" type="ORF">UFOPK3139_01935</name>
    <name evidence="4" type="ORF">UFOPK3543_01853</name>
    <name evidence="5" type="ORF">UFOPK3967_01186</name>
</gene>
<dbReference type="PANTHER" id="PTHR11091:SF0">
    <property type="entry name" value="MALATE DEHYDROGENASE"/>
    <property type="match status" value="1"/>
</dbReference>
<dbReference type="EMBL" id="CAFBOS010000060">
    <property type="protein sequence ID" value="CAB4993765.1"/>
    <property type="molecule type" value="Genomic_DNA"/>
</dbReference>
<dbReference type="GO" id="GO:0016491">
    <property type="term" value="F:oxidoreductase activity"/>
    <property type="evidence" value="ECO:0007669"/>
    <property type="project" value="UniProtKB-KW"/>
</dbReference>
<keyword evidence="2" id="KW-0560">Oxidoreductase</keyword>
<dbReference type="Gene3D" id="3.30.1370.60">
    <property type="entry name" value="Hypothetical oxidoreductase yiak, domain 2"/>
    <property type="match status" value="1"/>
</dbReference>
<evidence type="ECO:0000313" key="5">
    <source>
        <dbReference type="EMBL" id="CAB4993765.1"/>
    </source>
</evidence>
<evidence type="ECO:0000313" key="4">
    <source>
        <dbReference type="EMBL" id="CAB4916644.1"/>
    </source>
</evidence>
<dbReference type="SUPFAM" id="SSF89733">
    <property type="entry name" value="L-sulfolactate dehydrogenase-like"/>
    <property type="match status" value="1"/>
</dbReference>
<dbReference type="InterPro" id="IPR003767">
    <property type="entry name" value="Malate/L-lactate_DH-like"/>
</dbReference>
<dbReference type="EMBL" id="CAFABA010000085">
    <property type="protein sequence ID" value="CAB4833966.1"/>
    <property type="molecule type" value="Genomic_DNA"/>
</dbReference>